<protein>
    <submittedName>
        <fullName evidence="1">Thymic stromal lymphopoietin</fullName>
    </submittedName>
</protein>
<dbReference type="GO" id="GO:0005125">
    <property type="term" value="F:cytokine activity"/>
    <property type="evidence" value="ECO:0007669"/>
    <property type="project" value="InterPro"/>
</dbReference>
<reference evidence="1" key="1">
    <citation type="journal article" date="2021" name="Evol. Appl.">
        <title>The genome of the Pyrenean desman and the effects of bottlenecks and inbreeding on the genomic landscape of an endangered species.</title>
        <authorList>
            <person name="Escoda L."/>
            <person name="Castresana J."/>
        </authorList>
    </citation>
    <scope>NUCLEOTIDE SEQUENCE</scope>
    <source>
        <strain evidence="1">IBE-C5619</strain>
    </source>
</reference>
<dbReference type="InterPro" id="IPR029189">
    <property type="entry name" value="TSLP"/>
</dbReference>
<dbReference type="GO" id="GO:0032733">
    <property type="term" value="P:positive regulation of interleukin-10 production"/>
    <property type="evidence" value="ECO:0007669"/>
    <property type="project" value="TreeGrafter"/>
</dbReference>
<evidence type="ECO:0000313" key="2">
    <source>
        <dbReference type="Proteomes" id="UP000700334"/>
    </source>
</evidence>
<dbReference type="InterPro" id="IPR038329">
    <property type="entry name" value="TSLP_sf"/>
</dbReference>
<dbReference type="EMBL" id="JAGFMF010012245">
    <property type="protein sequence ID" value="KAG8505665.1"/>
    <property type="molecule type" value="Genomic_DNA"/>
</dbReference>
<name>A0A8J5ZQJ2_GALPY</name>
<dbReference type="Proteomes" id="UP000700334">
    <property type="component" value="Unassembled WGS sequence"/>
</dbReference>
<dbReference type="Pfam" id="PF15216">
    <property type="entry name" value="TSLP"/>
    <property type="match status" value="1"/>
</dbReference>
<evidence type="ECO:0000313" key="1">
    <source>
        <dbReference type="EMBL" id="KAG8505665.1"/>
    </source>
</evidence>
<dbReference type="GO" id="GO:0005139">
    <property type="term" value="F:interleukin-7 receptor binding"/>
    <property type="evidence" value="ECO:0007669"/>
    <property type="project" value="TreeGrafter"/>
</dbReference>
<dbReference type="Gene3D" id="1.20.1250.90">
    <property type="entry name" value="Thymic stromal lymphopoietin"/>
    <property type="match status" value="1"/>
</dbReference>
<accession>A0A8J5ZQJ2</accession>
<dbReference type="GO" id="GO:0001961">
    <property type="term" value="P:positive regulation of cytokine-mediated signaling pathway"/>
    <property type="evidence" value="ECO:0007669"/>
    <property type="project" value="TreeGrafter"/>
</dbReference>
<keyword evidence="2" id="KW-1185">Reference proteome</keyword>
<gene>
    <name evidence="1" type="ORF">J0S82_018063</name>
</gene>
<comment type="caution">
    <text evidence="1">The sequence shown here is derived from an EMBL/GenBank/DDBJ whole genome shotgun (WGS) entry which is preliminary data.</text>
</comment>
<sequence>MYQNVFFPALKNYMNGMTSTDFDHLECKDQRNAGLPGSGVLRCRAPGGGWAPRRYGPRKDEPAVGSRLPKTSARPDCLAQIERVTFTPTHGCLSLAKETFAVGTKTTFILKCPGYSGMQMNKTQATKKRNRREVPTNECLEQVSNLLELWRHFSRFPRKQYKS</sequence>
<dbReference type="GO" id="GO:0032754">
    <property type="term" value="P:positive regulation of interleukin-5 production"/>
    <property type="evidence" value="ECO:0007669"/>
    <property type="project" value="TreeGrafter"/>
</dbReference>
<dbReference type="GO" id="GO:0032736">
    <property type="term" value="P:positive regulation of interleukin-13 production"/>
    <property type="evidence" value="ECO:0007669"/>
    <property type="project" value="TreeGrafter"/>
</dbReference>
<organism evidence="1 2">
    <name type="scientific">Galemys pyrenaicus</name>
    <name type="common">Iberian desman</name>
    <name type="synonym">Pyrenean desman</name>
    <dbReference type="NCBI Taxonomy" id="202257"/>
    <lineage>
        <taxon>Eukaryota</taxon>
        <taxon>Metazoa</taxon>
        <taxon>Chordata</taxon>
        <taxon>Craniata</taxon>
        <taxon>Vertebrata</taxon>
        <taxon>Euteleostomi</taxon>
        <taxon>Mammalia</taxon>
        <taxon>Eutheria</taxon>
        <taxon>Laurasiatheria</taxon>
        <taxon>Eulipotyphla</taxon>
        <taxon>Talpidae</taxon>
        <taxon>Galemys</taxon>
    </lineage>
</organism>
<dbReference type="AlphaFoldDB" id="A0A8J5ZQJ2"/>
<dbReference type="OrthoDB" id="9838157at2759"/>
<dbReference type="GO" id="GO:0005576">
    <property type="term" value="C:extracellular region"/>
    <property type="evidence" value="ECO:0007669"/>
    <property type="project" value="TreeGrafter"/>
</dbReference>
<dbReference type="GO" id="GO:0032722">
    <property type="term" value="P:positive regulation of chemokine production"/>
    <property type="evidence" value="ECO:0007669"/>
    <property type="project" value="TreeGrafter"/>
</dbReference>
<dbReference type="PANTHER" id="PTHR38003">
    <property type="entry name" value="THYMIC STROMAL LYMPHOPOIETIN"/>
    <property type="match status" value="1"/>
</dbReference>
<dbReference type="GO" id="GO:0032755">
    <property type="term" value="P:positive regulation of interleukin-6 production"/>
    <property type="evidence" value="ECO:0007669"/>
    <property type="project" value="TreeGrafter"/>
</dbReference>
<dbReference type="GO" id="GO:0061844">
    <property type="term" value="P:antimicrobial humoral immune response mediated by antimicrobial peptide"/>
    <property type="evidence" value="ECO:0007669"/>
    <property type="project" value="TreeGrafter"/>
</dbReference>
<dbReference type="GO" id="GO:0050729">
    <property type="term" value="P:positive regulation of inflammatory response"/>
    <property type="evidence" value="ECO:0007669"/>
    <property type="project" value="TreeGrafter"/>
</dbReference>
<proteinExistence type="predicted"/>
<dbReference type="PANTHER" id="PTHR38003:SF1">
    <property type="entry name" value="THYMIC STROMAL LYMPHOPOIETIN"/>
    <property type="match status" value="1"/>
</dbReference>